<name>A0A511JEX9_9CELL</name>
<organism evidence="2 3">
    <name type="scientific">Cellulomonas terrae</name>
    <dbReference type="NCBI Taxonomy" id="311234"/>
    <lineage>
        <taxon>Bacteria</taxon>
        <taxon>Bacillati</taxon>
        <taxon>Actinomycetota</taxon>
        <taxon>Actinomycetes</taxon>
        <taxon>Micrococcales</taxon>
        <taxon>Cellulomonadaceae</taxon>
        <taxon>Cellulomonas</taxon>
    </lineage>
</organism>
<dbReference type="Gene3D" id="3.40.50.1820">
    <property type="entry name" value="alpha/beta hydrolase"/>
    <property type="match status" value="1"/>
</dbReference>
<dbReference type="GO" id="GO:0003824">
    <property type="term" value="F:catalytic activity"/>
    <property type="evidence" value="ECO:0007669"/>
    <property type="project" value="UniProtKB-ARBA"/>
</dbReference>
<proteinExistence type="predicted"/>
<dbReference type="Proteomes" id="UP000321049">
    <property type="component" value="Unassembled WGS sequence"/>
</dbReference>
<evidence type="ECO:0000259" key="1">
    <source>
        <dbReference type="Pfam" id="PF12697"/>
    </source>
</evidence>
<evidence type="ECO:0000313" key="2">
    <source>
        <dbReference type="EMBL" id="GEL96544.1"/>
    </source>
</evidence>
<dbReference type="SUPFAM" id="SSF53474">
    <property type="entry name" value="alpha/beta-Hydrolases"/>
    <property type="match status" value="1"/>
</dbReference>
<reference evidence="2 3" key="1">
    <citation type="submission" date="2019-07" db="EMBL/GenBank/DDBJ databases">
        <title>Whole genome shotgun sequence of Cellulomonas terrae NBRC 100819.</title>
        <authorList>
            <person name="Hosoyama A."/>
            <person name="Uohara A."/>
            <person name="Ohji S."/>
            <person name="Ichikawa N."/>
        </authorList>
    </citation>
    <scope>NUCLEOTIDE SEQUENCE [LARGE SCALE GENOMIC DNA]</scope>
    <source>
        <strain evidence="2 3">NBRC 100819</strain>
    </source>
</reference>
<accession>A0A511JEX9</accession>
<dbReference type="EMBL" id="BJWH01000001">
    <property type="protein sequence ID" value="GEL96544.1"/>
    <property type="molecule type" value="Genomic_DNA"/>
</dbReference>
<dbReference type="InterPro" id="IPR000073">
    <property type="entry name" value="AB_hydrolase_1"/>
</dbReference>
<dbReference type="OrthoDB" id="4825452at2"/>
<evidence type="ECO:0000313" key="3">
    <source>
        <dbReference type="Proteomes" id="UP000321049"/>
    </source>
</evidence>
<feature type="domain" description="AB hydrolase-1" evidence="1">
    <location>
        <begin position="6"/>
        <end position="204"/>
    </location>
</feature>
<comment type="caution">
    <text evidence="2">The sequence shown here is derived from an EMBL/GenBank/DDBJ whole genome shotgun (WGS) entry which is preliminary data.</text>
</comment>
<keyword evidence="3" id="KW-1185">Reference proteome</keyword>
<sequence length="218" mass="22303">MATTRVLLVHGAATTSRVWDRVRGLLREDDLDLVTPDRASSGTLGTELAALADDADGAVVVGVSGGATLGLALAATDRPLAAAVLHEPAVGSLVPGLLDHVVAGFASGGVPGFGAALYGPSWTPAMAPADPDAVARDLAMFRRFEPAAPHPGQGPVVVTVGELSPPARHRAAWALHDLLGVEVRVLPGTGHFVQHDAPEALVDVVRSVVRRAQPHPPG</sequence>
<dbReference type="InterPro" id="IPR029058">
    <property type="entry name" value="AB_hydrolase_fold"/>
</dbReference>
<dbReference type="RefSeq" id="WP_146844172.1">
    <property type="nucleotide sequence ID" value="NZ_BJWH01000001.1"/>
</dbReference>
<dbReference type="Pfam" id="PF12697">
    <property type="entry name" value="Abhydrolase_6"/>
    <property type="match status" value="1"/>
</dbReference>
<gene>
    <name evidence="2" type="ORF">CTE05_00910</name>
</gene>
<dbReference type="AlphaFoldDB" id="A0A511JEX9"/>
<protein>
    <recommendedName>
        <fullName evidence="1">AB hydrolase-1 domain-containing protein</fullName>
    </recommendedName>
</protein>